<evidence type="ECO:0000313" key="15">
    <source>
        <dbReference type="Proteomes" id="UP000320857"/>
    </source>
</evidence>
<keyword evidence="8" id="KW-1015">Disulfide bond</keyword>
<protein>
    <submittedName>
        <fullName evidence="14">Zinc metalloprotease</fullName>
    </submittedName>
</protein>
<dbReference type="EMBL" id="VJYK02000072">
    <property type="protein sequence ID" value="MQS02097.1"/>
    <property type="molecule type" value="Genomic_DNA"/>
</dbReference>
<comment type="caution">
    <text evidence="14">The sequence shown here is derived from an EMBL/GenBank/DDBJ whole genome shotgun (WGS) entry which is preliminary data.</text>
</comment>
<keyword evidence="15" id="KW-1185">Reference proteome</keyword>
<keyword evidence="3" id="KW-0479">Metal-binding</keyword>
<dbReference type="EMBL" id="JABJXA010000203">
    <property type="protein sequence ID" value="MBB1261738.1"/>
    <property type="molecule type" value="Genomic_DNA"/>
</dbReference>
<organism evidence="14 15">
    <name type="scientific">Streptomyces alkaliterrae</name>
    <dbReference type="NCBI Taxonomy" id="2213162"/>
    <lineage>
        <taxon>Bacteria</taxon>
        <taxon>Bacillati</taxon>
        <taxon>Actinomycetota</taxon>
        <taxon>Actinomycetes</taxon>
        <taxon>Kitasatosporales</taxon>
        <taxon>Streptomycetaceae</taxon>
        <taxon>Streptomyces</taxon>
    </lineage>
</organism>
<feature type="signal peptide" evidence="10">
    <location>
        <begin position="1"/>
        <end position="39"/>
    </location>
</feature>
<proteinExistence type="inferred from homology"/>
<evidence type="ECO:0000256" key="6">
    <source>
        <dbReference type="ARBA" id="ARBA00022833"/>
    </source>
</evidence>
<dbReference type="SUPFAM" id="SSF55486">
    <property type="entry name" value="Metalloproteases ('zincins'), catalytic domain"/>
    <property type="match status" value="1"/>
</dbReference>
<keyword evidence="6" id="KW-0862">Zinc</keyword>
<evidence type="ECO:0000313" key="17">
    <source>
        <dbReference type="Proteomes" id="UP000525686"/>
    </source>
</evidence>
<feature type="compositionally biased region" description="Basic and acidic residues" evidence="9">
    <location>
        <begin position="62"/>
        <end position="76"/>
    </location>
</feature>
<feature type="chain" id="PRO_5033496545" evidence="10">
    <location>
        <begin position="40"/>
        <end position="335"/>
    </location>
</feature>
<evidence type="ECO:0000259" key="11">
    <source>
        <dbReference type="Pfam" id="PF05572"/>
    </source>
</evidence>
<keyword evidence="7 14" id="KW-0482">Metalloprotease</keyword>
<feature type="domain" description="Peptidase M43 pregnancy-associated plasma-A" evidence="11">
    <location>
        <begin position="211"/>
        <end position="328"/>
    </location>
</feature>
<name>A0A5P0YR51_9ACTN</name>
<accession>A0A5P0YR51</accession>
<dbReference type="OrthoDB" id="6278496at2"/>
<dbReference type="InterPro" id="IPR024079">
    <property type="entry name" value="MetalloPept_cat_dom_sf"/>
</dbReference>
<gene>
    <name evidence="14" type="ORF">FNX44_009470</name>
    <name evidence="12" type="ORF">H3146_24150</name>
    <name evidence="13" type="ORF">H3147_23410</name>
</gene>
<reference evidence="12" key="3">
    <citation type="journal article" name="Syst. Appl. Microbiol.">
        <title>Streptomyces alkaliterrae sp. nov., isolated from an alkaline soil, and emended descriptions of Streptomyces alkaliphilus, Streptomyces calidiresistens and Streptomyces durbertensis.</title>
        <authorList>
            <person name="Swiecimska M."/>
            <person name="Golinska P."/>
            <person name="Nouioui I."/>
            <person name="Wypij M."/>
            <person name="Rai M."/>
            <person name="Sangal V."/>
            <person name="Goodfellow M."/>
        </authorList>
    </citation>
    <scope>NUCLEOTIDE SEQUENCE</scope>
    <source>
        <strain evidence="12">OF3</strain>
        <strain evidence="13">OF8</strain>
    </source>
</reference>
<dbReference type="GO" id="GO:0006508">
    <property type="term" value="P:proteolysis"/>
    <property type="evidence" value="ECO:0007669"/>
    <property type="project" value="UniProtKB-KW"/>
</dbReference>
<evidence type="ECO:0000256" key="8">
    <source>
        <dbReference type="ARBA" id="ARBA00023157"/>
    </source>
</evidence>
<dbReference type="EMBL" id="JABJWZ010000357">
    <property type="protein sequence ID" value="MBB1256422.1"/>
    <property type="molecule type" value="Genomic_DNA"/>
</dbReference>
<evidence type="ECO:0000256" key="2">
    <source>
        <dbReference type="ARBA" id="ARBA00022670"/>
    </source>
</evidence>
<dbReference type="PANTHER" id="PTHR47466:SF1">
    <property type="entry name" value="METALLOPROTEASE MEP1 (AFU_ORTHOLOGUE AFUA_1G07730)-RELATED"/>
    <property type="match status" value="1"/>
</dbReference>
<evidence type="ECO:0000256" key="5">
    <source>
        <dbReference type="ARBA" id="ARBA00022801"/>
    </source>
</evidence>
<evidence type="ECO:0000256" key="7">
    <source>
        <dbReference type="ARBA" id="ARBA00023049"/>
    </source>
</evidence>
<evidence type="ECO:0000256" key="10">
    <source>
        <dbReference type="SAM" id="SignalP"/>
    </source>
</evidence>
<keyword evidence="4 10" id="KW-0732">Signal</keyword>
<dbReference type="PANTHER" id="PTHR47466">
    <property type="match status" value="1"/>
</dbReference>
<dbReference type="AlphaFoldDB" id="A0A5P0YR51"/>
<evidence type="ECO:0000256" key="3">
    <source>
        <dbReference type="ARBA" id="ARBA00022723"/>
    </source>
</evidence>
<dbReference type="Gene3D" id="3.40.390.10">
    <property type="entry name" value="Collagenase (Catalytic Domain)"/>
    <property type="match status" value="1"/>
</dbReference>
<dbReference type="PROSITE" id="PS51318">
    <property type="entry name" value="TAT"/>
    <property type="match status" value="1"/>
</dbReference>
<reference evidence="16 17" key="2">
    <citation type="submission" date="2020-05" db="EMBL/GenBank/DDBJ databases">
        <title>Classification of alakaliphilic streptomycetes isolated from an alkaline soil next to Lonar Crater, India and a proposal for the recognition of Streptomyces alkaliterrae sp. nov.</title>
        <authorList>
            <person name="Golinska P."/>
        </authorList>
    </citation>
    <scope>NUCLEOTIDE SEQUENCE [LARGE SCALE GENOMIC DNA]</scope>
    <source>
        <strain evidence="17">OF3</strain>
        <strain evidence="16">OF8</strain>
    </source>
</reference>
<evidence type="ECO:0000313" key="12">
    <source>
        <dbReference type="EMBL" id="MBB1256422.1"/>
    </source>
</evidence>
<evidence type="ECO:0000256" key="4">
    <source>
        <dbReference type="ARBA" id="ARBA00022729"/>
    </source>
</evidence>
<evidence type="ECO:0000256" key="9">
    <source>
        <dbReference type="SAM" id="MobiDB-lite"/>
    </source>
</evidence>
<reference evidence="14 15" key="1">
    <citation type="submission" date="2019-10" db="EMBL/GenBank/DDBJ databases">
        <title>Streptomyces sp. nov., a novel actinobacterium isolated from alkaline environment.</title>
        <authorList>
            <person name="Golinska P."/>
        </authorList>
    </citation>
    <scope>NUCLEOTIDE SEQUENCE [LARGE SCALE GENOMIC DNA]</scope>
    <source>
        <strain evidence="14 15">OF1</strain>
    </source>
</reference>
<dbReference type="CDD" id="cd04275">
    <property type="entry name" value="ZnMc_pappalysin_like"/>
    <property type="match status" value="1"/>
</dbReference>
<comment type="similarity">
    <text evidence="1">Belongs to the peptidase M43B family.</text>
</comment>
<sequence length="335" mass="35733">MLHRARMSAGSRRRLIGVVAVVGALALAPLSAPTQTAVAAAEVTEDCVEDSAALSGARKPAPGHEHGGSNRKEPNEIGAAKAEEMDKALRKKVSDLRDKGRLQPTAPLVTTDVAIPVYWHVIHDGTTGKLSQSDINAQMAVLNDAFAGKGAGNNASPFRFSLKETTYSDNAAWYAAGYGSRAEREMKSTLRQGGPETLNVYSNSAGGDLLGWATFPSSYKGNPQMDGVVLLDSSLPGGSTPNYNEGDTATHEVGHWLGLYHTFQGGCNGKGDYVDDTPAEASPAYECPEGRDSCPRKPGLDPIHNFMDYTYDACMTQFTSGQVQRMSDNWAAYRG</sequence>
<evidence type="ECO:0000256" key="1">
    <source>
        <dbReference type="ARBA" id="ARBA00008721"/>
    </source>
</evidence>
<dbReference type="RefSeq" id="WP_143647562.1">
    <property type="nucleotide sequence ID" value="NZ_JABJWZ010000357.1"/>
</dbReference>
<dbReference type="GO" id="GO:0008237">
    <property type="term" value="F:metallopeptidase activity"/>
    <property type="evidence" value="ECO:0007669"/>
    <property type="project" value="UniProtKB-KW"/>
</dbReference>
<evidence type="ECO:0000313" key="14">
    <source>
        <dbReference type="EMBL" id="MQS02097.1"/>
    </source>
</evidence>
<dbReference type="Pfam" id="PF05572">
    <property type="entry name" value="Peptidase_M43"/>
    <property type="match status" value="1"/>
</dbReference>
<evidence type="ECO:0000313" key="16">
    <source>
        <dbReference type="Proteomes" id="UP000517765"/>
    </source>
</evidence>
<dbReference type="InterPro" id="IPR008754">
    <property type="entry name" value="Peptidase_M43"/>
</dbReference>
<dbReference type="GO" id="GO:0046872">
    <property type="term" value="F:metal ion binding"/>
    <property type="evidence" value="ECO:0007669"/>
    <property type="project" value="UniProtKB-KW"/>
</dbReference>
<dbReference type="Proteomes" id="UP000320857">
    <property type="component" value="Unassembled WGS sequence"/>
</dbReference>
<dbReference type="Proteomes" id="UP000525686">
    <property type="component" value="Unassembled WGS sequence"/>
</dbReference>
<feature type="region of interest" description="Disordered" evidence="9">
    <location>
        <begin position="51"/>
        <end position="76"/>
    </location>
</feature>
<evidence type="ECO:0000313" key="13">
    <source>
        <dbReference type="EMBL" id="MBB1261738.1"/>
    </source>
</evidence>
<dbReference type="InterPro" id="IPR006311">
    <property type="entry name" value="TAT_signal"/>
</dbReference>
<dbReference type="Proteomes" id="UP000517765">
    <property type="component" value="Unassembled WGS sequence"/>
</dbReference>
<keyword evidence="2 14" id="KW-0645">Protease</keyword>
<keyword evidence="5" id="KW-0378">Hydrolase</keyword>